<sequence>MMELPLPSIERLLRMDHTPTGIESELLDLSNSDVATLRSIRGGSIDAAIDRVRATVTDAEGRISGYNGSFSDRMRPTGSESEDRAG</sequence>
<gene>
    <name evidence="2" type="ORF">Voc01_096130</name>
</gene>
<dbReference type="Proteomes" id="UP000635606">
    <property type="component" value="Unassembled WGS sequence"/>
</dbReference>
<evidence type="ECO:0000313" key="3">
    <source>
        <dbReference type="Proteomes" id="UP000635606"/>
    </source>
</evidence>
<accession>A0A8J4EHG2</accession>
<dbReference type="AlphaFoldDB" id="A0A8J4EHG2"/>
<evidence type="ECO:0000313" key="2">
    <source>
        <dbReference type="EMBL" id="GIJ74696.1"/>
    </source>
</evidence>
<comment type="caution">
    <text evidence="2">The sequence shown here is derived from an EMBL/GenBank/DDBJ whole genome shotgun (WGS) entry which is preliminary data.</text>
</comment>
<evidence type="ECO:0000256" key="1">
    <source>
        <dbReference type="SAM" id="MobiDB-lite"/>
    </source>
</evidence>
<keyword evidence="3" id="KW-1185">Reference proteome</keyword>
<organism evidence="2 3">
    <name type="scientific">Virgisporangium ochraceum</name>
    <dbReference type="NCBI Taxonomy" id="65505"/>
    <lineage>
        <taxon>Bacteria</taxon>
        <taxon>Bacillati</taxon>
        <taxon>Actinomycetota</taxon>
        <taxon>Actinomycetes</taxon>
        <taxon>Micromonosporales</taxon>
        <taxon>Micromonosporaceae</taxon>
        <taxon>Virgisporangium</taxon>
    </lineage>
</organism>
<dbReference type="EMBL" id="BOPH01000142">
    <property type="protein sequence ID" value="GIJ74696.1"/>
    <property type="molecule type" value="Genomic_DNA"/>
</dbReference>
<protein>
    <submittedName>
        <fullName evidence="2">Uncharacterized protein</fullName>
    </submittedName>
</protein>
<name>A0A8J4EHG2_9ACTN</name>
<reference evidence="2" key="1">
    <citation type="submission" date="2021-01" db="EMBL/GenBank/DDBJ databases">
        <title>Whole genome shotgun sequence of Virgisporangium ochraceum NBRC 16418.</title>
        <authorList>
            <person name="Komaki H."/>
            <person name="Tamura T."/>
        </authorList>
    </citation>
    <scope>NUCLEOTIDE SEQUENCE</scope>
    <source>
        <strain evidence="2">NBRC 16418</strain>
    </source>
</reference>
<feature type="region of interest" description="Disordered" evidence="1">
    <location>
        <begin position="63"/>
        <end position="86"/>
    </location>
</feature>
<proteinExistence type="predicted"/>